<name>K8EDA3_9CHLO</name>
<organism evidence="2 3">
    <name type="scientific">Bathycoccus prasinos</name>
    <dbReference type="NCBI Taxonomy" id="41875"/>
    <lineage>
        <taxon>Eukaryota</taxon>
        <taxon>Viridiplantae</taxon>
        <taxon>Chlorophyta</taxon>
        <taxon>Mamiellophyceae</taxon>
        <taxon>Mamiellales</taxon>
        <taxon>Bathycoccaceae</taxon>
        <taxon>Bathycoccus</taxon>
    </lineage>
</organism>
<dbReference type="Proteomes" id="UP000198341">
    <property type="component" value="Chromosome 4"/>
</dbReference>
<gene>
    <name evidence="2" type="ORF">Bathy04g00070</name>
</gene>
<dbReference type="InterPro" id="IPR025114">
    <property type="entry name" value="D27-like_C"/>
</dbReference>
<dbReference type="EMBL" id="FO082275">
    <property type="protein sequence ID" value="CCO16057.1"/>
    <property type="molecule type" value="Genomic_DNA"/>
</dbReference>
<reference evidence="2 3" key="1">
    <citation type="submission" date="2011-10" db="EMBL/GenBank/DDBJ databases">
        <authorList>
            <person name="Genoscope - CEA"/>
        </authorList>
    </citation>
    <scope>NUCLEOTIDE SEQUENCE [LARGE SCALE GENOMIC DNA]</scope>
    <source>
        <strain evidence="2 3">RCC 1105</strain>
    </source>
</reference>
<dbReference type="OrthoDB" id="416096at2759"/>
<dbReference type="InterPro" id="IPR038938">
    <property type="entry name" value="D27-like"/>
</dbReference>
<dbReference type="eggNOG" id="ENOG502QTYT">
    <property type="taxonomic scope" value="Eukaryota"/>
</dbReference>
<feature type="domain" description="Beta-carotene isomerase D27-like C-terminal" evidence="1">
    <location>
        <begin position="176"/>
        <end position="251"/>
    </location>
</feature>
<accession>K8EDA3</accession>
<dbReference type="STRING" id="41875.K8EDA3"/>
<sequence>MSFASTSVTAAQARDIHRTTLHLGRRRKQCIKLERTRAVRDDDDEEKEDTHEYGILGKSRATYASSGETSYSDSVYDKFAIALFNAKLAGKIMESTEGVLSSEAKQFSMFSYQRLVYLANEVGVVFKGTDAQRKVVTETLLELIPEIIRILFKKLIKPSNWVDELNSFITVQFFGWLVGPSERVPRESDGVLAAVKLKKCRYLEQSGCVGSCMNFCKVPTENFFKEAFGVDAHLQPNHADGSCVLTFGEKLSDEEIFSAPCYLTCKSRKLGISSGGGVGTIERNDGSVQEPKCWKLP</sequence>
<dbReference type="GO" id="GO:0005506">
    <property type="term" value="F:iron ion binding"/>
    <property type="evidence" value="ECO:0007669"/>
    <property type="project" value="InterPro"/>
</dbReference>
<dbReference type="PANTHER" id="PTHR33591">
    <property type="entry name" value="BETA-CAROTENE ISOMERASE D27"/>
    <property type="match status" value="1"/>
</dbReference>
<dbReference type="PANTHER" id="PTHR33591:SF4">
    <property type="entry name" value="OS08G0114100 PROTEIN"/>
    <property type="match status" value="1"/>
</dbReference>
<evidence type="ECO:0000313" key="3">
    <source>
        <dbReference type="Proteomes" id="UP000198341"/>
    </source>
</evidence>
<dbReference type="RefSeq" id="XP_007513532.1">
    <property type="nucleotide sequence ID" value="XM_007513470.1"/>
</dbReference>
<dbReference type="KEGG" id="bpg:Bathy04g00070"/>
<dbReference type="Pfam" id="PF13225">
    <property type="entry name" value="D27-like_C"/>
    <property type="match status" value="1"/>
</dbReference>
<protein>
    <recommendedName>
        <fullName evidence="1">Beta-carotene isomerase D27-like C-terminal domain-containing protein</fullName>
    </recommendedName>
</protein>
<dbReference type="GeneID" id="19016033"/>
<dbReference type="AlphaFoldDB" id="K8EDA3"/>
<evidence type="ECO:0000313" key="2">
    <source>
        <dbReference type="EMBL" id="CCO16057.1"/>
    </source>
</evidence>
<proteinExistence type="predicted"/>
<evidence type="ECO:0000259" key="1">
    <source>
        <dbReference type="Pfam" id="PF13225"/>
    </source>
</evidence>
<keyword evidence="3" id="KW-1185">Reference proteome</keyword>